<feature type="chain" id="PRO_5012763873" description="Lipoprotein" evidence="1">
    <location>
        <begin position="18"/>
        <end position="232"/>
    </location>
</feature>
<keyword evidence="3" id="KW-1185">Reference proteome</keyword>
<dbReference type="RefSeq" id="WP_097109890.1">
    <property type="nucleotide sequence ID" value="NZ_OBEB01000001.1"/>
</dbReference>
<feature type="signal peptide" evidence="1">
    <location>
        <begin position="1"/>
        <end position="17"/>
    </location>
</feature>
<proteinExistence type="predicted"/>
<name>A0A285I755_9GAMM</name>
<accession>A0A285I755</accession>
<dbReference type="AlphaFoldDB" id="A0A285I755"/>
<sequence>MKPILCLFLSLFLVACSSTEIHLYSRYLTDDEVKRVTKKLEEANFKVIPNDLLFPETITHSSLIYSPFIRHDSAVGGLIGVLNEIGWSVQNASSLVSGNHWYSKNNVALLLLPDGFNPQEGLLSQDIAHLYASRNCNTDIGLQLNKNNTYRLTFNTEDGDNNTQLNGRWRITGFPYIELKSNDEAWWFYFKIEQRIETDQIGSIEIVELLPVTEYELFPNCSFVYGVRNWPQ</sequence>
<evidence type="ECO:0008006" key="4">
    <source>
        <dbReference type="Google" id="ProtNLM"/>
    </source>
</evidence>
<dbReference type="OrthoDB" id="5700077at2"/>
<dbReference type="Proteomes" id="UP000219353">
    <property type="component" value="Unassembled WGS sequence"/>
</dbReference>
<organism evidence="2 3">
    <name type="scientific">Arsukibacterium tuosuense</name>
    <dbReference type="NCBI Taxonomy" id="1323745"/>
    <lineage>
        <taxon>Bacteria</taxon>
        <taxon>Pseudomonadati</taxon>
        <taxon>Pseudomonadota</taxon>
        <taxon>Gammaproteobacteria</taxon>
        <taxon>Chromatiales</taxon>
        <taxon>Chromatiaceae</taxon>
        <taxon>Arsukibacterium</taxon>
    </lineage>
</organism>
<evidence type="ECO:0000313" key="2">
    <source>
        <dbReference type="EMBL" id="SNY43798.1"/>
    </source>
</evidence>
<dbReference type="EMBL" id="OBEB01000001">
    <property type="protein sequence ID" value="SNY43798.1"/>
    <property type="molecule type" value="Genomic_DNA"/>
</dbReference>
<gene>
    <name evidence="2" type="ORF">SAMN06297280_0647</name>
</gene>
<dbReference type="PROSITE" id="PS51257">
    <property type="entry name" value="PROKAR_LIPOPROTEIN"/>
    <property type="match status" value="1"/>
</dbReference>
<evidence type="ECO:0000313" key="3">
    <source>
        <dbReference type="Proteomes" id="UP000219353"/>
    </source>
</evidence>
<reference evidence="3" key="1">
    <citation type="submission" date="2017-09" db="EMBL/GenBank/DDBJ databases">
        <authorList>
            <person name="Varghese N."/>
            <person name="Submissions S."/>
        </authorList>
    </citation>
    <scope>NUCLEOTIDE SEQUENCE [LARGE SCALE GENOMIC DNA]</scope>
    <source>
        <strain evidence="3">CGMCC 1.12461</strain>
    </source>
</reference>
<evidence type="ECO:0000256" key="1">
    <source>
        <dbReference type="SAM" id="SignalP"/>
    </source>
</evidence>
<keyword evidence="1" id="KW-0732">Signal</keyword>
<protein>
    <recommendedName>
        <fullName evidence="4">Lipoprotein</fullName>
    </recommendedName>
</protein>